<evidence type="ECO:0000313" key="3">
    <source>
        <dbReference type="EMBL" id="NYB73722.1"/>
    </source>
</evidence>
<dbReference type="RefSeq" id="WP_179237418.1">
    <property type="nucleotide sequence ID" value="NZ_JACBNQ010000004.1"/>
</dbReference>
<keyword evidence="2" id="KW-1133">Transmembrane helix</keyword>
<reference evidence="3" key="1">
    <citation type="submission" date="2020-07" db="EMBL/GenBank/DDBJ databases">
        <title>Genomic analysis of a strain of Sedimentibacter Hydroxybenzoicus DSM7310.</title>
        <authorList>
            <person name="Ma S."/>
        </authorList>
    </citation>
    <scope>NUCLEOTIDE SEQUENCE</scope>
    <source>
        <strain evidence="3">DSM 7310</strain>
    </source>
</reference>
<protein>
    <submittedName>
        <fullName evidence="3">Uncharacterized protein</fullName>
    </submittedName>
</protein>
<dbReference type="AlphaFoldDB" id="A0A974BIG4"/>
<comment type="caution">
    <text evidence="3">The sequence shown here is derived from an EMBL/GenBank/DDBJ whole genome shotgun (WGS) entry which is preliminary data.</text>
</comment>
<feature type="compositionally biased region" description="Acidic residues" evidence="1">
    <location>
        <begin position="60"/>
        <end position="69"/>
    </location>
</feature>
<evidence type="ECO:0000256" key="2">
    <source>
        <dbReference type="SAM" id="Phobius"/>
    </source>
</evidence>
<feature type="region of interest" description="Disordered" evidence="1">
    <location>
        <begin position="60"/>
        <end position="103"/>
    </location>
</feature>
<feature type="transmembrane region" description="Helical" evidence="2">
    <location>
        <begin position="21"/>
        <end position="43"/>
    </location>
</feature>
<evidence type="ECO:0000256" key="1">
    <source>
        <dbReference type="SAM" id="MobiDB-lite"/>
    </source>
</evidence>
<dbReference type="Proteomes" id="UP000611629">
    <property type="component" value="Unassembled WGS sequence"/>
</dbReference>
<feature type="compositionally biased region" description="Basic and acidic residues" evidence="1">
    <location>
        <begin position="499"/>
        <end position="510"/>
    </location>
</feature>
<keyword evidence="2" id="KW-0472">Membrane</keyword>
<organism evidence="3 4">
    <name type="scientific">Sedimentibacter hydroxybenzoicus DSM 7310</name>
    <dbReference type="NCBI Taxonomy" id="1123245"/>
    <lineage>
        <taxon>Bacteria</taxon>
        <taxon>Bacillati</taxon>
        <taxon>Bacillota</taxon>
        <taxon>Tissierellia</taxon>
        <taxon>Sedimentibacter</taxon>
    </lineage>
</organism>
<gene>
    <name evidence="3" type="ORF">HZF24_06155</name>
</gene>
<feature type="region of interest" description="Disordered" evidence="1">
    <location>
        <begin position="496"/>
        <end position="538"/>
    </location>
</feature>
<accession>A0A974BIG4</accession>
<keyword evidence="2" id="KW-0812">Transmembrane</keyword>
<keyword evidence="4" id="KW-1185">Reference proteome</keyword>
<feature type="transmembrane region" description="Helical" evidence="2">
    <location>
        <begin position="672"/>
        <end position="691"/>
    </location>
</feature>
<feature type="compositionally biased region" description="Basic and acidic residues" evidence="1">
    <location>
        <begin position="82"/>
        <end position="97"/>
    </location>
</feature>
<proteinExistence type="predicted"/>
<sequence>MKKAAINDKMLERGDTVLNRIYSILLLLCMIFYLFLPMDIAYASEQETKDIESVEYEVENGDIFDEDEDPKSGAADESYENDTEKKEPPVLKEKDTESIEDVEDIEDIEKQEGYIYSFEELKDWFRENSSGEVTLGADIIVPKGEEIHLRGFGDTVCIHTGDYGIIIEGNLTLSYHVNISGTGISQPVIEVKSGGKFELINISYDVLSKITATGENGCALVFREGSRYSQSSSHLEITAMDGTAVESEIPIEAERWIIRAETGIVSGCDVSLLLCIIEAQIAADAPEVIADTCILPETGRENITEIRRSVMKMDNNNIRLNIGAEESEYLREGWMSHAVLSADGYEDIEVLLDYNLLSSQIDTSTEGIYYIPIELNGYLSSFGLIDESVPLFTAEVRNMSIPVFDSAVFAFNAYFVDYLYVPGSAENSLKLWRSDDEGESWYDCTDETPFKLFSDAIRITFYEPSEQPVWLVWEVTGVGESEILRLTWDGEVLLEPMEGGDRNGGDRGEVKPPAAPKKPSHRPETTPKQASDTASEPKKGGDIIIILPKLMQSVKLITEAAAELHDNTILLPIILQTEEESYKDAHDTNTMHTDNDDTDDTYKDAAPVSSFSDTPDMIQTLPDVSLDEAPAIAAEEYHIVINEAESAAKDENTHMKSPDEAADIPPYSDSNMPLVIVGGISLAAAAAYFVFRQKQVKRQ</sequence>
<evidence type="ECO:0000313" key="4">
    <source>
        <dbReference type="Proteomes" id="UP000611629"/>
    </source>
</evidence>
<name>A0A974BIG4_SEDHY</name>
<dbReference type="EMBL" id="JACBNQ010000004">
    <property type="protein sequence ID" value="NYB73722.1"/>
    <property type="molecule type" value="Genomic_DNA"/>
</dbReference>